<evidence type="ECO:0000313" key="2">
    <source>
        <dbReference type="Proteomes" id="UP000663828"/>
    </source>
</evidence>
<dbReference type="AlphaFoldDB" id="A0A816C5S2"/>
<organism evidence="1 2">
    <name type="scientific">Adineta ricciae</name>
    <name type="common">Rotifer</name>
    <dbReference type="NCBI Taxonomy" id="249248"/>
    <lineage>
        <taxon>Eukaryota</taxon>
        <taxon>Metazoa</taxon>
        <taxon>Spiralia</taxon>
        <taxon>Gnathifera</taxon>
        <taxon>Rotifera</taxon>
        <taxon>Eurotatoria</taxon>
        <taxon>Bdelloidea</taxon>
        <taxon>Adinetida</taxon>
        <taxon>Adinetidae</taxon>
        <taxon>Adineta</taxon>
    </lineage>
</organism>
<dbReference type="PANTHER" id="PTHR39369">
    <property type="entry name" value="LIN-24 (TWENTY-FOUR) LIKE"/>
    <property type="match status" value="1"/>
</dbReference>
<dbReference type="CDD" id="cd20237">
    <property type="entry name" value="PFM_LIN24-like"/>
    <property type="match status" value="1"/>
</dbReference>
<dbReference type="EMBL" id="CAJNOR010007462">
    <property type="protein sequence ID" value="CAF1617695.1"/>
    <property type="molecule type" value="Genomic_DNA"/>
</dbReference>
<dbReference type="Gene3D" id="2.170.15.10">
    <property type="entry name" value="Proaerolysin, chain A, domain 3"/>
    <property type="match status" value="1"/>
</dbReference>
<reference evidence="1" key="1">
    <citation type="submission" date="2021-02" db="EMBL/GenBank/DDBJ databases">
        <authorList>
            <person name="Nowell W R."/>
        </authorList>
    </citation>
    <scope>NUCLEOTIDE SEQUENCE</scope>
</reference>
<sequence>NTPTTSGKMSLVNLKDLVESAAHKWYKENEKDSTKAKWGRTYNWKELVKEIDWRSLKVRHGSVVYTDYDMPGAPKNHILFRSTFLNDTNREQEYNLRAERRTVSTCSFSIFEGYTTEQCASLELEVPLPKCVIEASTGFRREYVLEQSRDKQVEEELTWSVESNIRIPGMSETTAELVVQEDEYRGSFEIKSYFYGEIRVKLYKDSQEIVSLDFGDLEDLFPRDKGFRKDSNGIYRITRGECKARFGVSQKVELHAKPLPTPETFPRPILQHDTRKNSLKDLPAPSAPVTVLRELVATAN</sequence>
<feature type="non-terminal residue" evidence="1">
    <location>
        <position position="1"/>
    </location>
</feature>
<dbReference type="Proteomes" id="UP000663828">
    <property type="component" value="Unassembled WGS sequence"/>
</dbReference>
<dbReference type="PANTHER" id="PTHR39369:SF6">
    <property type="entry name" value="LIN-24 (TWENTY-FOUR) LIKE"/>
    <property type="match status" value="1"/>
</dbReference>
<accession>A0A816C5S2</accession>
<keyword evidence="2" id="KW-1185">Reference proteome</keyword>
<proteinExistence type="predicted"/>
<comment type="caution">
    <text evidence="1">The sequence shown here is derived from an EMBL/GenBank/DDBJ whole genome shotgun (WGS) entry which is preliminary data.</text>
</comment>
<name>A0A816C5S2_ADIRI</name>
<evidence type="ECO:0000313" key="1">
    <source>
        <dbReference type="EMBL" id="CAF1617695.1"/>
    </source>
</evidence>
<dbReference type="SUPFAM" id="SSF56973">
    <property type="entry name" value="Aerolisin/ETX pore-forming domain"/>
    <property type="match status" value="1"/>
</dbReference>
<protein>
    <submittedName>
        <fullName evidence="1">Uncharacterized protein</fullName>
    </submittedName>
</protein>
<gene>
    <name evidence="1" type="ORF">XAT740_LOCUS49793</name>
</gene>